<accession>X1TH57</accession>
<name>X1TH57_9ZZZZ</name>
<comment type="caution">
    <text evidence="1">The sequence shown here is derived from an EMBL/GenBank/DDBJ whole genome shotgun (WGS) entry which is preliminary data.</text>
</comment>
<dbReference type="AlphaFoldDB" id="X1TH57"/>
<organism evidence="1">
    <name type="scientific">marine sediment metagenome</name>
    <dbReference type="NCBI Taxonomy" id="412755"/>
    <lineage>
        <taxon>unclassified sequences</taxon>
        <taxon>metagenomes</taxon>
        <taxon>ecological metagenomes</taxon>
    </lineage>
</organism>
<evidence type="ECO:0000313" key="1">
    <source>
        <dbReference type="EMBL" id="GAI90696.1"/>
    </source>
</evidence>
<reference evidence="1" key="1">
    <citation type="journal article" date="2014" name="Front. Microbiol.">
        <title>High frequency of phylogenetically diverse reductive dehalogenase-homologous genes in deep subseafloor sedimentary metagenomes.</title>
        <authorList>
            <person name="Kawai M."/>
            <person name="Futagami T."/>
            <person name="Toyoda A."/>
            <person name="Takaki Y."/>
            <person name="Nishi S."/>
            <person name="Hori S."/>
            <person name="Arai W."/>
            <person name="Tsubouchi T."/>
            <person name="Morono Y."/>
            <person name="Uchiyama I."/>
            <person name="Ito T."/>
            <person name="Fujiyama A."/>
            <person name="Inagaki F."/>
            <person name="Takami H."/>
        </authorList>
    </citation>
    <scope>NUCLEOTIDE SEQUENCE</scope>
    <source>
        <strain evidence="1">Expedition CK06-06</strain>
    </source>
</reference>
<proteinExistence type="predicted"/>
<dbReference type="EMBL" id="BARW01023004">
    <property type="protein sequence ID" value="GAI90696.1"/>
    <property type="molecule type" value="Genomic_DNA"/>
</dbReference>
<feature type="non-terminal residue" evidence="1">
    <location>
        <position position="1"/>
    </location>
</feature>
<gene>
    <name evidence="1" type="ORF">S12H4_38250</name>
</gene>
<protein>
    <submittedName>
        <fullName evidence="1">Uncharacterized protein</fullName>
    </submittedName>
</protein>
<sequence>VRKIKNRISTLSEEEIQLDRWIIDQQYTTRSSRPIITAREELVRHAYRIVQQWCFFHRAADADLLEKEGIAYFERRELDPWLPRLFTSVASLPFGPPQSNDDVEGDRWFQADLPDLTHYIDTENNIVLHEFVTEGKATWQAVCSIESCLISKNLEKQWLESDNLEAVHYDFPMYIYIREITENFDWWWGRWTYGDTKGEAKCQAAAYAVQGLTITEHYYAAASRPSSLLTNNIELERTPYGYIIRDSSTNYSRSSCFWLRRANAL</sequence>